<feature type="region of interest" description="Disordered" evidence="2">
    <location>
        <begin position="166"/>
        <end position="301"/>
    </location>
</feature>
<evidence type="ECO:0000313" key="6">
    <source>
        <dbReference type="WBParaSite" id="GPLIN_000322600"/>
    </source>
</evidence>
<keyword evidence="1" id="KW-0106">Calcium</keyword>
<reference evidence="6" key="2">
    <citation type="submission" date="2016-06" db="UniProtKB">
        <authorList>
            <consortium name="WormBaseParasite"/>
        </authorList>
    </citation>
    <scope>IDENTIFICATION</scope>
</reference>
<dbReference type="InterPro" id="IPR011992">
    <property type="entry name" value="EF-hand-dom_pair"/>
</dbReference>
<keyword evidence="5" id="KW-1185">Reference proteome</keyword>
<name>A0A183BRJ0_GLOPA</name>
<dbReference type="Gene3D" id="1.10.238.10">
    <property type="entry name" value="EF-hand"/>
    <property type="match status" value="1"/>
</dbReference>
<proteinExistence type="predicted"/>
<feature type="chain" id="PRO_5008146520" evidence="3">
    <location>
        <begin position="28"/>
        <end position="301"/>
    </location>
</feature>
<feature type="domain" description="EF-hand" evidence="4">
    <location>
        <begin position="84"/>
        <end position="119"/>
    </location>
</feature>
<dbReference type="WBParaSite" id="GPLIN_000322600">
    <property type="protein sequence ID" value="GPLIN_000322600"/>
    <property type="gene ID" value="GPLIN_000322600"/>
</dbReference>
<evidence type="ECO:0000313" key="5">
    <source>
        <dbReference type="Proteomes" id="UP000050741"/>
    </source>
</evidence>
<dbReference type="InterPro" id="IPR018247">
    <property type="entry name" value="EF_Hand_1_Ca_BS"/>
</dbReference>
<dbReference type="SUPFAM" id="SSF47473">
    <property type="entry name" value="EF-hand"/>
    <property type="match status" value="1"/>
</dbReference>
<dbReference type="Pfam" id="PF13202">
    <property type="entry name" value="EF-hand_5"/>
    <property type="match status" value="1"/>
</dbReference>
<dbReference type="GO" id="GO:0005509">
    <property type="term" value="F:calcium ion binding"/>
    <property type="evidence" value="ECO:0007669"/>
    <property type="project" value="InterPro"/>
</dbReference>
<evidence type="ECO:0000256" key="1">
    <source>
        <dbReference type="ARBA" id="ARBA00022837"/>
    </source>
</evidence>
<organism evidence="5 6">
    <name type="scientific">Globodera pallida</name>
    <name type="common">Potato cyst nematode worm</name>
    <name type="synonym">Heterodera pallida</name>
    <dbReference type="NCBI Taxonomy" id="36090"/>
    <lineage>
        <taxon>Eukaryota</taxon>
        <taxon>Metazoa</taxon>
        <taxon>Ecdysozoa</taxon>
        <taxon>Nematoda</taxon>
        <taxon>Chromadorea</taxon>
        <taxon>Rhabditida</taxon>
        <taxon>Tylenchina</taxon>
        <taxon>Tylenchomorpha</taxon>
        <taxon>Tylenchoidea</taxon>
        <taxon>Heteroderidae</taxon>
        <taxon>Heteroderinae</taxon>
        <taxon>Globodera</taxon>
    </lineage>
</organism>
<feature type="compositionally biased region" description="Low complexity" evidence="2">
    <location>
        <begin position="220"/>
        <end position="234"/>
    </location>
</feature>
<dbReference type="AlphaFoldDB" id="A0A183BRJ0"/>
<feature type="signal peptide" evidence="3">
    <location>
        <begin position="1"/>
        <end position="27"/>
    </location>
</feature>
<evidence type="ECO:0000256" key="2">
    <source>
        <dbReference type="SAM" id="MobiDB-lite"/>
    </source>
</evidence>
<dbReference type="PROSITE" id="PS50222">
    <property type="entry name" value="EF_HAND_2"/>
    <property type="match status" value="1"/>
</dbReference>
<protein>
    <submittedName>
        <fullName evidence="6">EF-hand domain-containing protein</fullName>
    </submittedName>
</protein>
<accession>A0A183BRJ0</accession>
<feature type="compositionally biased region" description="Polar residues" evidence="2">
    <location>
        <begin position="285"/>
        <end position="294"/>
    </location>
</feature>
<dbReference type="Proteomes" id="UP000050741">
    <property type="component" value="Unassembled WGS sequence"/>
</dbReference>
<keyword evidence="3" id="KW-0732">Signal</keyword>
<dbReference type="InterPro" id="IPR002048">
    <property type="entry name" value="EF_hand_dom"/>
</dbReference>
<feature type="compositionally biased region" description="Polar residues" evidence="2">
    <location>
        <begin position="210"/>
        <end position="219"/>
    </location>
</feature>
<evidence type="ECO:0000256" key="3">
    <source>
        <dbReference type="SAM" id="SignalP"/>
    </source>
</evidence>
<reference evidence="5" key="1">
    <citation type="submission" date="2014-05" db="EMBL/GenBank/DDBJ databases">
        <title>The genome and life-stage specific transcriptomes of Globodera pallida elucidate key aspects of plant parasitism by a cyst nematode.</title>
        <authorList>
            <person name="Cotton J.A."/>
            <person name="Lilley C.J."/>
            <person name="Jones L.M."/>
            <person name="Kikuchi T."/>
            <person name="Reid A.J."/>
            <person name="Thorpe P."/>
            <person name="Tsai I.J."/>
            <person name="Beasley H."/>
            <person name="Blok V."/>
            <person name="Cock P.J.A."/>
            <person name="Van den Akker S.E."/>
            <person name="Holroyd N."/>
            <person name="Hunt M."/>
            <person name="Mantelin S."/>
            <person name="Naghra H."/>
            <person name="Pain A."/>
            <person name="Palomares-Rius J.E."/>
            <person name="Zarowiecki M."/>
            <person name="Berriman M."/>
            <person name="Jones J.T."/>
            <person name="Urwin P.E."/>
        </authorList>
    </citation>
    <scope>NUCLEOTIDE SEQUENCE [LARGE SCALE GENOMIC DNA]</scope>
    <source>
        <strain evidence="5">Lindley</strain>
    </source>
</reference>
<sequence length="301" mass="32866">MEKKMFAIPTLLFCAILVAQLIEQSNAFCCKVDGWPLGHPPHCNVFGCNCDCVQCVNGVDKACCLAEKTGMGCPNSRKRHALEQPKHEAKAVFQQADADGDGALNIEEAVHYLVSNWNMTDSELTSPSTRHWFSELDLNHNNKLEPNEIDAALTLWQVEEPSDEIKQLLSNPEMPSDEPSDRRKRSPFGDFFSALFRRNGGRGTSPPPANSTGRSPHGNSSDCSSDSDESSNGWGRWGPRHGGWRPWGSRRGGNGWGPRRVGPPPANNTGGGALRPDFPPDFPIESSSDTSGESNDVPPEV</sequence>
<evidence type="ECO:0000259" key="4">
    <source>
        <dbReference type="PROSITE" id="PS50222"/>
    </source>
</evidence>
<dbReference type="PROSITE" id="PS00018">
    <property type="entry name" value="EF_HAND_1"/>
    <property type="match status" value="1"/>
</dbReference>